<name>A0A7Y8BV30_9PSED</name>
<keyword evidence="1" id="KW-0175">Coiled coil</keyword>
<dbReference type="Proteomes" id="UP000522864">
    <property type="component" value="Unassembled WGS sequence"/>
</dbReference>
<dbReference type="EMBL" id="JACAQA010000040">
    <property type="protein sequence ID" value="NWB89088.1"/>
    <property type="molecule type" value="Genomic_DNA"/>
</dbReference>
<organism evidence="2 3">
    <name type="scientific">Pseudomonas gingeri</name>
    <dbReference type="NCBI Taxonomy" id="117681"/>
    <lineage>
        <taxon>Bacteria</taxon>
        <taxon>Pseudomonadati</taxon>
        <taxon>Pseudomonadota</taxon>
        <taxon>Gammaproteobacteria</taxon>
        <taxon>Pseudomonadales</taxon>
        <taxon>Pseudomonadaceae</taxon>
        <taxon>Pseudomonas</taxon>
    </lineage>
</organism>
<dbReference type="AlphaFoldDB" id="A0A7Y8BV30"/>
<accession>A0A7Y8BV30</accession>
<gene>
    <name evidence="2" type="ORF">HX830_29915</name>
</gene>
<reference evidence="2 3" key="1">
    <citation type="submission" date="2020-04" db="EMBL/GenBank/DDBJ databases">
        <title>Molecular characterization of pseudomonads from Agaricus bisporus reveal novel blotch 2 pathogens in Western Europe.</title>
        <authorList>
            <person name="Taparia T."/>
            <person name="Krijger M."/>
            <person name="Haynes E."/>
            <person name="Elpinstone J.G."/>
            <person name="Noble R."/>
            <person name="Van Der Wolf J."/>
        </authorList>
    </citation>
    <scope>NUCLEOTIDE SEQUENCE [LARGE SCALE GENOMIC DNA]</scope>
    <source>
        <strain evidence="2 3">G9001</strain>
    </source>
</reference>
<proteinExistence type="predicted"/>
<sequence>MQTIVVRYLEVITSRDGVPGTSVLLGTEIYENIKEVLIPGIPQPKGDRALHPVFFTKCFLGIDNHLWRVESVAATPADAQQPAFFSVLIKRHDVSKEIFLYQTLKSNKGLTAQKILGQQGTLVEVDYGFVQRAGRMNAISKTNKRYMDTLLEAEMHKRRLAVVVKVISANLIQVAPVTSQEIKPGDRTAFKLDRSTLEKMPRYQNSGKESYVICSMLECVSVQRILPPVSYFKEGRSSGRNANYGIALSRSESKKLKNALIHAIGAGDHVPYNDVLQSQRQVDQLQASVDSLTAQLKDQAQRLNHLSAVERLARSWAESMGRDYEDELEFQRALDAENGH</sequence>
<feature type="coiled-coil region" evidence="1">
    <location>
        <begin position="275"/>
        <end position="302"/>
    </location>
</feature>
<dbReference type="InterPro" id="IPR011067">
    <property type="entry name" value="Plasmid_toxin/cell-grow_inhib"/>
</dbReference>
<evidence type="ECO:0000313" key="2">
    <source>
        <dbReference type="EMBL" id="NWB89088.1"/>
    </source>
</evidence>
<comment type="caution">
    <text evidence="2">The sequence shown here is derived from an EMBL/GenBank/DDBJ whole genome shotgun (WGS) entry which is preliminary data.</text>
</comment>
<evidence type="ECO:0000256" key="1">
    <source>
        <dbReference type="SAM" id="Coils"/>
    </source>
</evidence>
<evidence type="ECO:0000313" key="3">
    <source>
        <dbReference type="Proteomes" id="UP000522864"/>
    </source>
</evidence>
<dbReference type="RefSeq" id="WP_152736843.1">
    <property type="nucleotide sequence ID" value="NZ_JACAQA010000040.1"/>
</dbReference>
<dbReference type="Gene3D" id="2.30.30.110">
    <property type="match status" value="1"/>
</dbReference>
<protein>
    <submittedName>
        <fullName evidence="2">Type II toxin-antitoxin system PemK/MazF family toxin</fullName>
    </submittedName>
</protein>